<dbReference type="GO" id="GO:0003723">
    <property type="term" value="F:RNA binding"/>
    <property type="evidence" value="ECO:0007669"/>
    <property type="project" value="UniProtKB-KW"/>
</dbReference>
<keyword evidence="7" id="KW-0255">Endonuclease</keyword>
<evidence type="ECO:0000259" key="16">
    <source>
        <dbReference type="PROSITE" id="PS50878"/>
    </source>
</evidence>
<dbReference type="FunFam" id="3.30.70.270:FF:000020">
    <property type="entry name" value="Transposon Tf2-6 polyprotein-like Protein"/>
    <property type="match status" value="1"/>
</dbReference>
<evidence type="ECO:0000256" key="14">
    <source>
        <dbReference type="SAM" id="MobiDB-lite"/>
    </source>
</evidence>
<dbReference type="EC" id="3.1.26.4" evidence="2"/>
<dbReference type="GO" id="GO:0003964">
    <property type="term" value="F:RNA-directed DNA polymerase activity"/>
    <property type="evidence" value="ECO:0007669"/>
    <property type="project" value="UniProtKB-KW"/>
</dbReference>
<evidence type="ECO:0000256" key="3">
    <source>
        <dbReference type="ARBA" id="ARBA00018735"/>
    </source>
</evidence>
<dbReference type="SUPFAM" id="SSF53098">
    <property type="entry name" value="Ribonuclease H-like"/>
    <property type="match status" value="1"/>
</dbReference>
<dbReference type="InterPro" id="IPR036397">
    <property type="entry name" value="RNaseH_sf"/>
</dbReference>
<dbReference type="PROSITE" id="PS50175">
    <property type="entry name" value="ASP_PROT_RETROV"/>
    <property type="match status" value="1"/>
</dbReference>
<proteinExistence type="inferred from homology"/>
<dbReference type="PANTHER" id="PTHR33064:SF36">
    <property type="entry name" value="CCHC-TYPE DOMAIN-CONTAINING PROTEIN"/>
    <property type="match status" value="1"/>
</dbReference>
<keyword evidence="9" id="KW-0460">Magnesium</keyword>
<keyword evidence="13" id="KW-0233">DNA recombination</keyword>
<dbReference type="InterPro" id="IPR018061">
    <property type="entry name" value="Retropepsins"/>
</dbReference>
<name>A0AAN7RXE2_MYCAM</name>
<dbReference type="EMBL" id="JAUNZN010000018">
    <property type="protein sequence ID" value="KAK4811053.1"/>
    <property type="molecule type" value="Genomic_DNA"/>
</dbReference>
<dbReference type="InterPro" id="IPR012337">
    <property type="entry name" value="RNaseH-like_sf"/>
</dbReference>
<dbReference type="Pfam" id="PF17919">
    <property type="entry name" value="RT_RNaseH_2"/>
    <property type="match status" value="1"/>
</dbReference>
<keyword evidence="10" id="KW-0694">RNA-binding</keyword>
<dbReference type="Pfam" id="PF00078">
    <property type="entry name" value="RVT_1"/>
    <property type="match status" value="1"/>
</dbReference>
<dbReference type="Gene3D" id="3.30.70.270">
    <property type="match status" value="2"/>
</dbReference>
<accession>A0AAN7RXE2</accession>
<dbReference type="Pfam" id="PF18697">
    <property type="entry name" value="MLVIN_C"/>
    <property type="match status" value="1"/>
</dbReference>
<dbReference type="Pfam" id="PF02093">
    <property type="entry name" value="Gag_p30"/>
    <property type="match status" value="1"/>
</dbReference>
<dbReference type="Gene3D" id="3.10.20.370">
    <property type="match status" value="1"/>
</dbReference>
<dbReference type="SUPFAM" id="SSF50630">
    <property type="entry name" value="Acid proteases"/>
    <property type="match status" value="1"/>
</dbReference>
<evidence type="ECO:0000313" key="18">
    <source>
        <dbReference type="EMBL" id="KAK4811053.1"/>
    </source>
</evidence>
<dbReference type="AlphaFoldDB" id="A0AAN7RXE2"/>
<dbReference type="Gene3D" id="3.30.420.10">
    <property type="entry name" value="Ribonuclease H-like superfamily/Ribonuclease H"/>
    <property type="match status" value="1"/>
</dbReference>
<dbReference type="Gene3D" id="3.10.10.10">
    <property type="entry name" value="HIV Type 1 Reverse Transcriptase, subunit A, domain 1"/>
    <property type="match status" value="1"/>
</dbReference>
<dbReference type="Gene3D" id="2.30.30.850">
    <property type="match status" value="1"/>
</dbReference>
<feature type="domain" description="RNase H type-1" evidence="17">
    <location>
        <begin position="1004"/>
        <end position="1150"/>
    </location>
</feature>
<evidence type="ECO:0000256" key="13">
    <source>
        <dbReference type="ARBA" id="ARBA00023172"/>
    </source>
</evidence>
<evidence type="ECO:0000256" key="10">
    <source>
        <dbReference type="ARBA" id="ARBA00022884"/>
    </source>
</evidence>
<evidence type="ECO:0000256" key="6">
    <source>
        <dbReference type="ARBA" id="ARBA00022722"/>
    </source>
</evidence>
<dbReference type="InterPro" id="IPR041577">
    <property type="entry name" value="RT_RNaseH_2"/>
</dbReference>
<dbReference type="Pfam" id="PF00075">
    <property type="entry name" value="RNase_H"/>
    <property type="match status" value="1"/>
</dbReference>
<evidence type="ECO:0000256" key="12">
    <source>
        <dbReference type="ARBA" id="ARBA00022918"/>
    </source>
</evidence>
<evidence type="ECO:0000256" key="2">
    <source>
        <dbReference type="ARBA" id="ARBA00012180"/>
    </source>
</evidence>
<dbReference type="GO" id="GO:0019068">
    <property type="term" value="P:virion assembly"/>
    <property type="evidence" value="ECO:0007669"/>
    <property type="project" value="InterPro"/>
</dbReference>
<dbReference type="InterPro" id="IPR040643">
    <property type="entry name" value="MLVIN_C"/>
</dbReference>
<dbReference type="PANTHER" id="PTHR33064">
    <property type="entry name" value="POL PROTEIN"/>
    <property type="match status" value="1"/>
</dbReference>
<dbReference type="PROSITE" id="PS50879">
    <property type="entry name" value="RNASE_H_1"/>
    <property type="match status" value="1"/>
</dbReference>
<dbReference type="InterPro" id="IPR051320">
    <property type="entry name" value="Viral_Replic_Matur_Polypro"/>
</dbReference>
<dbReference type="Proteomes" id="UP001333110">
    <property type="component" value="Unassembled WGS sequence"/>
</dbReference>
<keyword evidence="5" id="KW-0548">Nucleotidyltransferase</keyword>
<protein>
    <recommendedName>
        <fullName evidence="3">Gag-Pol polyprotein</fullName>
        <ecNumber evidence="2">3.1.26.4</ecNumber>
    </recommendedName>
</protein>
<evidence type="ECO:0000313" key="19">
    <source>
        <dbReference type="Proteomes" id="UP001333110"/>
    </source>
</evidence>
<organism evidence="18 19">
    <name type="scientific">Mycteria americana</name>
    <name type="common">Wood stork</name>
    <dbReference type="NCBI Taxonomy" id="33587"/>
    <lineage>
        <taxon>Eukaryota</taxon>
        <taxon>Metazoa</taxon>
        <taxon>Chordata</taxon>
        <taxon>Craniata</taxon>
        <taxon>Vertebrata</taxon>
        <taxon>Euteleostomi</taxon>
        <taxon>Archelosauria</taxon>
        <taxon>Archosauria</taxon>
        <taxon>Dinosauria</taxon>
        <taxon>Saurischia</taxon>
        <taxon>Theropoda</taxon>
        <taxon>Coelurosauria</taxon>
        <taxon>Aves</taxon>
        <taxon>Neognathae</taxon>
        <taxon>Neoaves</taxon>
        <taxon>Aequornithes</taxon>
        <taxon>Ciconiiformes</taxon>
        <taxon>Ciconiidae</taxon>
        <taxon>Mycteria</taxon>
    </lineage>
</organism>
<evidence type="ECO:0000259" key="17">
    <source>
        <dbReference type="PROSITE" id="PS50879"/>
    </source>
</evidence>
<feature type="domain" description="Peptidase A2" evidence="15">
    <location>
        <begin position="394"/>
        <end position="465"/>
    </location>
</feature>
<feature type="region of interest" description="Disordered" evidence="14">
    <location>
        <begin position="83"/>
        <end position="113"/>
    </location>
</feature>
<dbReference type="GO" id="GO:0004190">
    <property type="term" value="F:aspartic-type endopeptidase activity"/>
    <property type="evidence" value="ECO:0007669"/>
    <property type="project" value="InterPro"/>
</dbReference>
<dbReference type="InterPro" id="IPR003036">
    <property type="entry name" value="Gag_P30"/>
</dbReference>
<evidence type="ECO:0000256" key="5">
    <source>
        <dbReference type="ARBA" id="ARBA00022695"/>
    </source>
</evidence>
<dbReference type="PROSITE" id="PS00141">
    <property type="entry name" value="ASP_PROTEASE"/>
    <property type="match status" value="1"/>
</dbReference>
<dbReference type="Gene3D" id="2.40.70.10">
    <property type="entry name" value="Acid Proteases"/>
    <property type="match status" value="1"/>
</dbReference>
<comment type="similarity">
    <text evidence="1">Belongs to the beta type-B retroviral polymerase family. HERV class-II K(HML-2) pol subfamily.</text>
</comment>
<keyword evidence="6" id="KW-0540">Nuclease</keyword>
<evidence type="ECO:0000256" key="8">
    <source>
        <dbReference type="ARBA" id="ARBA00022801"/>
    </source>
</evidence>
<dbReference type="InterPro" id="IPR008919">
    <property type="entry name" value="Retrov_capsid_N"/>
</dbReference>
<dbReference type="Gene3D" id="1.10.375.10">
    <property type="entry name" value="Human Immunodeficiency Virus Type 1 Capsid Protein"/>
    <property type="match status" value="1"/>
</dbReference>
<keyword evidence="19" id="KW-1185">Reference proteome</keyword>
<evidence type="ECO:0000256" key="4">
    <source>
        <dbReference type="ARBA" id="ARBA00022679"/>
    </source>
</evidence>
<dbReference type="InterPro" id="IPR001995">
    <property type="entry name" value="Peptidase_A2_cat"/>
</dbReference>
<dbReference type="SUPFAM" id="SSF56672">
    <property type="entry name" value="DNA/RNA polymerases"/>
    <property type="match status" value="1"/>
</dbReference>
<dbReference type="PROSITE" id="PS50878">
    <property type="entry name" value="RT_POL"/>
    <property type="match status" value="1"/>
</dbReference>
<dbReference type="InterPro" id="IPR043128">
    <property type="entry name" value="Rev_trsase/Diguanyl_cyclase"/>
</dbReference>
<dbReference type="InterPro" id="IPR001969">
    <property type="entry name" value="Aspartic_peptidase_AS"/>
</dbReference>
<dbReference type="SUPFAM" id="SSF47943">
    <property type="entry name" value="Retrovirus capsid protein, N-terminal core domain"/>
    <property type="match status" value="1"/>
</dbReference>
<keyword evidence="4" id="KW-0808">Transferase</keyword>
<dbReference type="InterPro" id="IPR002156">
    <property type="entry name" value="RNaseH_domain"/>
</dbReference>
<keyword evidence="12" id="KW-0695">RNA-directed DNA polymerase</keyword>
<gene>
    <name evidence="18" type="ORF">QYF61_016339</name>
</gene>
<sequence>MLFLWREGKWDEVVYADMFFTLRNHPEWQKECGINLAPQDPMVLVIEKERNKQNRILKRCCSACSIGQRCLKVGSQNERLEDYLPPLEREGDREGDAGAVGREEPETREREETDIRFSPITTRTRSKVGPAIQAPLRQAMGAGGPVRIKVPFTLADLDGWRVTAGNYRDDPERVAKGFELIVKTQDPDWEDVDAMLDAVFSESEKQMVVRAARTQVQALVLAGTLPGTVDNHVPITNPGWDPNQMGTRNLLVRYREWIAYGIRNAVPKSVNWSKLYEIKQDKKESPTDFLNRLKEGMRKYTPLDPTSQEGKSQLIFLFLGQSVDDIRRKLQKVQGADARDLERLLETAWQVYRNRDSRKEKQMGKTIANATVAALRTVEEPLVKIQLGKEEKPVEFLIDTGATFSVLNQTLLPVSKQTVNIVGATGQVERAFFLRPLKFKIGKSVGIHKSLYLPEAPRPLLGRDLLEQLNAEIRFKDGEIEFKIPEENHIEILSLVLTEPQVREEEIMQEIKDQVYPGVWASGIPGKAKNAELVVVKLKEGARPIRVKQYPLKLEDRRGVKHIIDEFIKFGLLTECSPEYNTPILPDKKPDGKTYRLVQDLRAINRIVEDLHPVVANPYTLLTSLKETYEWFTVLDLKDAFFCLTLAPESRNFFAFEWENPDSGRKTQLTWTVLPQGFKNSPTIFGNQLAKELEVWERPPGNGTLLQYVDDILIATEKEEECKEWTVSLLNFLGLSGYRVSLQKVQILKKEVIYLGFVISKGQRQLGNDRKEAICRTPEPTTVKELRTFLGMTGWCRLWIYNYGLLVKPLYELLKNSQTQLTWTDEAKRAFKELKLELMRAPALGLPDITKPFWLFSYERQGVALGILAQRLGPYKRAVAYFSKQLDEVSKGWPGCLRAVAAVVLIIQEARKFTLGQKMVVHTSHAVTSVLEQKGGHWLSPSRFLKYQAVLMEQDDIEIVTSAVINPASFLSNKQEMKTVVHDCIETIETVYASRPDLKDEPLEEADHTWYTDGSSFVKNGVRMAGYAVTTTDQVVEAKSLPKGTSAQRAEIVALVRALELAKGLRVNIWTDSKYAFGVVHAHGAIWKERGLLTAQGKGIKHADIILRLLEAVQLPSAVAIMHCKGHQKGNTDREVGNKLADYEARQAAEQGDPLEEKWSGPFQVLLTTYTAVKLEKHAAWIHYSRIKKAPTGPWKSQPTGPTSVQDLTLPLVELHEVPVSPFLQPVQVPLTGSTTLWRISHSSQFCVISKLVEGTLCPSIQIINEDVEQD</sequence>
<keyword evidence="8" id="KW-0378">Hydrolase</keyword>
<dbReference type="GO" id="GO:0015074">
    <property type="term" value="P:DNA integration"/>
    <property type="evidence" value="ECO:0007669"/>
    <property type="project" value="UniProtKB-KW"/>
</dbReference>
<dbReference type="Pfam" id="PF00077">
    <property type="entry name" value="RVP"/>
    <property type="match status" value="1"/>
</dbReference>
<evidence type="ECO:0000256" key="9">
    <source>
        <dbReference type="ARBA" id="ARBA00022842"/>
    </source>
</evidence>
<reference evidence="18 19" key="1">
    <citation type="journal article" date="2023" name="J. Hered.">
        <title>Chromosome-level genome of the wood stork (Mycteria americana) provides insight into avian chromosome evolution.</title>
        <authorList>
            <person name="Flamio R. Jr."/>
            <person name="Ramstad K.M."/>
        </authorList>
    </citation>
    <scope>NUCLEOTIDE SEQUENCE [LARGE SCALE GENOMIC DNA]</scope>
    <source>
        <strain evidence="18">JAX WOST 10</strain>
    </source>
</reference>
<dbReference type="GO" id="GO:0006310">
    <property type="term" value="P:DNA recombination"/>
    <property type="evidence" value="ECO:0007669"/>
    <property type="project" value="UniProtKB-KW"/>
</dbReference>
<evidence type="ECO:0000256" key="11">
    <source>
        <dbReference type="ARBA" id="ARBA00022908"/>
    </source>
</evidence>
<dbReference type="GO" id="GO:0004523">
    <property type="term" value="F:RNA-DNA hybrid ribonuclease activity"/>
    <property type="evidence" value="ECO:0007669"/>
    <property type="project" value="UniProtKB-EC"/>
</dbReference>
<evidence type="ECO:0000256" key="7">
    <source>
        <dbReference type="ARBA" id="ARBA00022759"/>
    </source>
</evidence>
<comment type="caution">
    <text evidence="18">The sequence shown here is derived from an EMBL/GenBank/DDBJ whole genome shotgun (WGS) entry which is preliminary data.</text>
</comment>
<dbReference type="GO" id="GO:0006508">
    <property type="term" value="P:proteolysis"/>
    <property type="evidence" value="ECO:0007669"/>
    <property type="project" value="InterPro"/>
</dbReference>
<evidence type="ECO:0000259" key="15">
    <source>
        <dbReference type="PROSITE" id="PS50175"/>
    </source>
</evidence>
<dbReference type="InterPro" id="IPR000477">
    <property type="entry name" value="RT_dom"/>
</dbReference>
<evidence type="ECO:0000256" key="1">
    <source>
        <dbReference type="ARBA" id="ARBA00010879"/>
    </source>
</evidence>
<dbReference type="CDD" id="cd09273">
    <property type="entry name" value="RNase_HI_RT_Bel"/>
    <property type="match status" value="1"/>
</dbReference>
<dbReference type="InterPro" id="IPR043502">
    <property type="entry name" value="DNA/RNA_pol_sf"/>
</dbReference>
<feature type="domain" description="Reverse transcriptase" evidence="16">
    <location>
        <begin position="566"/>
        <end position="759"/>
    </location>
</feature>
<keyword evidence="11" id="KW-0229">DNA integration</keyword>
<dbReference type="InterPro" id="IPR021109">
    <property type="entry name" value="Peptidase_aspartic_dom_sf"/>
</dbReference>